<gene>
    <name evidence="1" type="ORF">NDU88_001482</name>
</gene>
<organism evidence="1 2">
    <name type="scientific">Pleurodeles waltl</name>
    <name type="common">Iberian ribbed newt</name>
    <dbReference type="NCBI Taxonomy" id="8319"/>
    <lineage>
        <taxon>Eukaryota</taxon>
        <taxon>Metazoa</taxon>
        <taxon>Chordata</taxon>
        <taxon>Craniata</taxon>
        <taxon>Vertebrata</taxon>
        <taxon>Euteleostomi</taxon>
        <taxon>Amphibia</taxon>
        <taxon>Batrachia</taxon>
        <taxon>Caudata</taxon>
        <taxon>Salamandroidea</taxon>
        <taxon>Salamandridae</taxon>
        <taxon>Pleurodelinae</taxon>
        <taxon>Pleurodeles</taxon>
    </lineage>
</organism>
<proteinExistence type="predicted"/>
<dbReference type="AlphaFoldDB" id="A0AAV7Q387"/>
<evidence type="ECO:0000313" key="1">
    <source>
        <dbReference type="EMBL" id="KAJ1135036.1"/>
    </source>
</evidence>
<keyword evidence="2" id="KW-1185">Reference proteome</keyword>
<dbReference type="EMBL" id="JANPWB010000010">
    <property type="protein sequence ID" value="KAJ1135036.1"/>
    <property type="molecule type" value="Genomic_DNA"/>
</dbReference>
<comment type="caution">
    <text evidence="1">The sequence shown here is derived from an EMBL/GenBank/DDBJ whole genome shotgun (WGS) entry which is preliminary data.</text>
</comment>
<reference evidence="1" key="1">
    <citation type="journal article" date="2022" name="bioRxiv">
        <title>Sequencing and chromosome-scale assembly of the giantPleurodeles waltlgenome.</title>
        <authorList>
            <person name="Brown T."/>
            <person name="Elewa A."/>
            <person name="Iarovenko S."/>
            <person name="Subramanian E."/>
            <person name="Araus A.J."/>
            <person name="Petzold A."/>
            <person name="Susuki M."/>
            <person name="Suzuki K.-i.T."/>
            <person name="Hayashi T."/>
            <person name="Toyoda A."/>
            <person name="Oliveira C."/>
            <person name="Osipova E."/>
            <person name="Leigh N.D."/>
            <person name="Simon A."/>
            <person name="Yun M.H."/>
        </authorList>
    </citation>
    <scope>NUCLEOTIDE SEQUENCE</scope>
    <source>
        <strain evidence="1">20211129_DDA</strain>
        <tissue evidence="1">Liver</tissue>
    </source>
</reference>
<evidence type="ECO:0000313" key="2">
    <source>
        <dbReference type="Proteomes" id="UP001066276"/>
    </source>
</evidence>
<accession>A0AAV7Q387</accession>
<protein>
    <submittedName>
        <fullName evidence="1">Uncharacterized protein</fullName>
    </submittedName>
</protein>
<dbReference type="Proteomes" id="UP001066276">
    <property type="component" value="Chromosome 6"/>
</dbReference>
<name>A0AAV7Q387_PLEWA</name>
<sequence>MDNRKVLEEKKDSTEVVVLMSPKTHVKESFAASHKSELRRWIWVLQNEELLQFSDRYSGNRTTVLAGCGGLQDNEGRMLLCAQKDSKVQPAGYQASHVDRLEEKKRFGATIPTTQERKTSAMTSVIHKKVDWKCYDGSVGDGECPSVSAVQVGGAIDCELDYEEENEDLEEGEILHWRN</sequence>